<reference evidence="1 2" key="1">
    <citation type="submission" date="2023-08" db="EMBL/GenBank/DDBJ databases">
        <title>Phytohabitans sansha sp. nov., isolated from marine sediment.</title>
        <authorList>
            <person name="Zhao Y."/>
            <person name="Yi K."/>
        </authorList>
    </citation>
    <scope>NUCLEOTIDE SEQUENCE [LARGE SCALE GENOMIC DNA]</scope>
    <source>
        <strain evidence="1 2">ZYX-F-186</strain>
    </source>
</reference>
<dbReference type="PANTHER" id="PTHR23026">
    <property type="entry name" value="NADPH NITROREDUCTASE"/>
    <property type="match status" value="1"/>
</dbReference>
<gene>
    <name evidence="1" type="ORF">RB614_38505</name>
</gene>
<dbReference type="Proteomes" id="UP001230908">
    <property type="component" value="Unassembled WGS sequence"/>
</dbReference>
<dbReference type="RefSeq" id="WP_308717651.1">
    <property type="nucleotide sequence ID" value="NZ_JAVHUY010000056.1"/>
</dbReference>
<organism evidence="1 2">
    <name type="scientific">Phytohabitans maris</name>
    <dbReference type="NCBI Taxonomy" id="3071409"/>
    <lineage>
        <taxon>Bacteria</taxon>
        <taxon>Bacillati</taxon>
        <taxon>Actinomycetota</taxon>
        <taxon>Actinomycetes</taxon>
        <taxon>Micromonosporales</taxon>
        <taxon>Micromonosporaceae</taxon>
    </lineage>
</organism>
<protein>
    <submittedName>
        <fullName evidence="1">Nitroreductase</fullName>
    </submittedName>
</protein>
<keyword evidence="2" id="KW-1185">Reference proteome</keyword>
<proteinExistence type="predicted"/>
<dbReference type="Gene3D" id="3.40.109.10">
    <property type="entry name" value="NADH Oxidase"/>
    <property type="match status" value="1"/>
</dbReference>
<comment type="caution">
    <text evidence="1">The sequence shown here is derived from an EMBL/GenBank/DDBJ whole genome shotgun (WGS) entry which is preliminary data.</text>
</comment>
<dbReference type="InterPro" id="IPR000415">
    <property type="entry name" value="Nitroreductase-like"/>
</dbReference>
<dbReference type="PANTHER" id="PTHR23026:SF123">
    <property type="entry name" value="NAD(P)H NITROREDUCTASE RV3131-RELATED"/>
    <property type="match status" value="1"/>
</dbReference>
<evidence type="ECO:0000313" key="2">
    <source>
        <dbReference type="Proteomes" id="UP001230908"/>
    </source>
</evidence>
<evidence type="ECO:0000313" key="1">
    <source>
        <dbReference type="EMBL" id="MDQ7910403.1"/>
    </source>
</evidence>
<dbReference type="EMBL" id="JAVHUY010000056">
    <property type="protein sequence ID" value="MDQ7910403.1"/>
    <property type="molecule type" value="Genomic_DNA"/>
</dbReference>
<accession>A0ABU0ZTY1</accession>
<dbReference type="NCBIfam" id="NF047509">
    <property type="entry name" value="Rv3131_FMN_oxido"/>
    <property type="match status" value="1"/>
</dbReference>
<dbReference type="SUPFAM" id="SSF55469">
    <property type="entry name" value="FMN-dependent nitroreductase-like"/>
    <property type="match status" value="2"/>
</dbReference>
<sequence>MAGRVRRIPRLSVDTVDECLLAAVAAPSIHNTQPWFFRLRGREIEVWADRERQLSILDPTGRQMYISVGAAIFNLRLALLAHGRIPVLRLLPEPGRRELAARIQAGPTTAPSPTAAVLAAAIARRHTNRHPFAAAAVPWPVLDDLIGAAAVEGARLTVADPIVRDAILSLTATANEIFGRSDYYHAELDAWTGGGPDRRDGVPAYAYPPRDVGGRLPLRHFGPSPEVAAFERRPTLIRLSTHDDTPYDWIRAGQALQRVLLTATTRRLAASPVNQALELAELRRLVSGQGYAQMVLRIGYADPALGTPRRALFDVLDRGAAPVPAGQR</sequence>
<name>A0ABU0ZTY1_9ACTN</name>
<dbReference type="InterPro" id="IPR050627">
    <property type="entry name" value="Nitroreductase/BluB"/>
</dbReference>